<comment type="similarity">
    <text evidence="2">In the central section; belongs to the CRISPR-associated helicase Cas3 family.</text>
</comment>
<dbReference type="NCBIfam" id="TIGR01587">
    <property type="entry name" value="cas3_core"/>
    <property type="match status" value="1"/>
</dbReference>
<comment type="caution">
    <text evidence="11">The sequence shown here is derived from an EMBL/GenBank/DDBJ whole genome shotgun (WGS) entry which is preliminary data.</text>
</comment>
<keyword evidence="12" id="KW-1185">Reference proteome</keyword>
<evidence type="ECO:0000256" key="2">
    <source>
        <dbReference type="ARBA" id="ARBA00009046"/>
    </source>
</evidence>
<gene>
    <name evidence="11" type="primary">cas3</name>
    <name evidence="11" type="ORF">J3U88_32685</name>
</gene>
<dbReference type="PANTHER" id="PTHR47963:SF9">
    <property type="entry name" value="CRISPR-ASSOCIATED ENDONUCLEASE_HELICASE CAS3"/>
    <property type="match status" value="1"/>
</dbReference>
<dbReference type="InterPro" id="IPR050547">
    <property type="entry name" value="DEAD_box_RNA_helicases"/>
</dbReference>
<accession>A0A8J7U660</accession>
<dbReference type="NCBIfam" id="TIGR01596">
    <property type="entry name" value="cas3_HD"/>
    <property type="match status" value="1"/>
</dbReference>
<keyword evidence="4" id="KW-0479">Metal-binding</keyword>
<dbReference type="GO" id="GO:0051607">
    <property type="term" value="P:defense response to virus"/>
    <property type="evidence" value="ECO:0007669"/>
    <property type="project" value="UniProtKB-KW"/>
</dbReference>
<organism evidence="11 12">
    <name type="scientific">Acanthopleuribacter pedis</name>
    <dbReference type="NCBI Taxonomy" id="442870"/>
    <lineage>
        <taxon>Bacteria</taxon>
        <taxon>Pseudomonadati</taxon>
        <taxon>Acidobacteriota</taxon>
        <taxon>Holophagae</taxon>
        <taxon>Acanthopleuribacterales</taxon>
        <taxon>Acanthopleuribacteraceae</taxon>
        <taxon>Acanthopleuribacter</taxon>
    </lineage>
</organism>
<evidence type="ECO:0000313" key="11">
    <source>
        <dbReference type="EMBL" id="MBO1323268.1"/>
    </source>
</evidence>
<dbReference type="SMART" id="SM00487">
    <property type="entry name" value="DEXDc"/>
    <property type="match status" value="1"/>
</dbReference>
<dbReference type="PROSITE" id="PS51643">
    <property type="entry name" value="HD_CAS3"/>
    <property type="match status" value="1"/>
</dbReference>
<evidence type="ECO:0000259" key="10">
    <source>
        <dbReference type="PROSITE" id="PS51643"/>
    </source>
</evidence>
<reference evidence="11" key="1">
    <citation type="submission" date="2021-03" db="EMBL/GenBank/DDBJ databases">
        <authorList>
            <person name="Wang G."/>
        </authorList>
    </citation>
    <scope>NUCLEOTIDE SEQUENCE</scope>
    <source>
        <strain evidence="11">KCTC 12899</strain>
    </source>
</reference>
<dbReference type="Pfam" id="PF18019">
    <property type="entry name" value="Cas3_HD"/>
    <property type="match status" value="1"/>
</dbReference>
<comment type="similarity">
    <text evidence="1">In the N-terminal section; belongs to the CRISPR-associated nuclease Cas3-HD family.</text>
</comment>
<dbReference type="EMBL" id="JAFREP010000055">
    <property type="protein sequence ID" value="MBO1323268.1"/>
    <property type="molecule type" value="Genomic_DNA"/>
</dbReference>
<evidence type="ECO:0000256" key="3">
    <source>
        <dbReference type="ARBA" id="ARBA00022722"/>
    </source>
</evidence>
<dbReference type="InterPro" id="IPR027417">
    <property type="entry name" value="P-loop_NTPase"/>
</dbReference>
<feature type="domain" description="HD Cas3-type" evidence="10">
    <location>
        <begin position="31"/>
        <end position="271"/>
    </location>
</feature>
<dbReference type="GO" id="GO:0005524">
    <property type="term" value="F:ATP binding"/>
    <property type="evidence" value="ECO:0007669"/>
    <property type="project" value="UniProtKB-KW"/>
</dbReference>
<name>A0A8J7U660_9BACT</name>
<evidence type="ECO:0000256" key="6">
    <source>
        <dbReference type="ARBA" id="ARBA00022801"/>
    </source>
</evidence>
<keyword evidence="6" id="KW-0378">Hydrolase</keyword>
<dbReference type="InterPro" id="IPR038257">
    <property type="entry name" value="CRISPR-assoc_Cas3_HD_sf"/>
</dbReference>
<sequence length="1010" mass="114306">MSKHLGRDLPAAESIADVFLGWGKVYRPTKNQQKVHRLIFHLLDVGATFFALLAREPRFLERFTFLSSFDPDLTRRLLAFFAAAHDVGKCSPGFQYLCNAKLEKALKPIWAELENHPKLGSGFSYWQRNQTPTRMPCHGYLSVHALFRFFNPEHFEGPDVDEPSDPMATQILWQLSLASGYHHDKDFQPGFDEDLDIAFFKSEYRGDQAWTEQRQKLLNCLWETIVGDAGLVSEVRAALADAPTCSGTTWDPSFLVEQLLFAGQTTVADWIASGKDHFPPSGLVPVERDLAAYFQGSLKRAATVLDELVWTGHHVRRVQGRSWQQLFPNFIKPNPLQAEILALRDQMHEPMMVLIEGPMGIGKTEAALTVLSAVSNKDRGFFVALPTQATGNQMYGRVKKFLDRMLEESDSPGQLQLAHGNRRWNKTFVETFHGTRTGRARLFETDSFDEATPSKVVATEWAAMARTGLLAEFGVGTIDTLLAAALVARKHYFVRFVGLYGKTIIIDEVHANDTYMDGLFRLLLTWLGALGCHVVLLSATLPEHKRHAYLAAYSGGSPGALPACSYPRITSVVGNRPESAQGRHIALDQKRVKQIAVKLKSIRSPADVVDHVKADVAACNGQGVFVLICNTVFCAQDVFALFQESPDFDNNCLLLHHARFIMGQRVAHEARVNRELGKDALKEVWEKRADRPLMILIGTSVLEQSLDYDCDRMYSLPCPVDLFFQRTGRLYRRFYWFPNRAFPEPATATLFHFGPLKNPDLITCGSAFIYDAYLLLRTLRLLAERIERTGNALFNDRDDLDEMVQMVYQKDGRPVGKREAAALEAWEHARAHEETQAHVSLLPAPDDCAWRTSCFGENGERVHSWFTQVMARRNQPHGSQPKKNTRLGEFATQAVLLVRRDKQLVPLGQNGMPLKKGIAEGKGRLEELETARLLIQSSVYLHEGWVDKFGEHLIDFNPYDHPALREAKKLIGCWDERRERVWFPQISGAFYEPQAGFRYQKERKEEDLCD</sequence>
<proteinExistence type="inferred from homology"/>
<dbReference type="AlphaFoldDB" id="A0A8J7U660"/>
<dbReference type="InterPro" id="IPR014001">
    <property type="entry name" value="Helicase_ATP-bd"/>
</dbReference>
<dbReference type="InterPro" id="IPR054712">
    <property type="entry name" value="Cas3-like_dom"/>
</dbReference>
<keyword evidence="9" id="KW-0051">Antiviral defense</keyword>
<evidence type="ECO:0000256" key="8">
    <source>
        <dbReference type="ARBA" id="ARBA00022840"/>
    </source>
</evidence>
<dbReference type="GO" id="GO:0016787">
    <property type="term" value="F:hydrolase activity"/>
    <property type="evidence" value="ECO:0007669"/>
    <property type="project" value="UniProtKB-KW"/>
</dbReference>
<dbReference type="Gene3D" id="1.10.3210.30">
    <property type="match status" value="1"/>
</dbReference>
<keyword evidence="8" id="KW-0067">ATP-binding</keyword>
<dbReference type="RefSeq" id="WP_207863363.1">
    <property type="nucleotide sequence ID" value="NZ_JAFREP010000055.1"/>
</dbReference>
<dbReference type="Pfam" id="PF22590">
    <property type="entry name" value="Cas3-like_C_2"/>
    <property type="match status" value="1"/>
</dbReference>
<dbReference type="InterPro" id="IPR006474">
    <property type="entry name" value="Helicase_Cas3_CRISPR-ass_core"/>
</dbReference>
<evidence type="ECO:0000256" key="1">
    <source>
        <dbReference type="ARBA" id="ARBA00006847"/>
    </source>
</evidence>
<dbReference type="GO" id="GO:0003724">
    <property type="term" value="F:RNA helicase activity"/>
    <property type="evidence" value="ECO:0007669"/>
    <property type="project" value="TreeGrafter"/>
</dbReference>
<dbReference type="InterPro" id="IPR006483">
    <property type="entry name" value="CRISPR-assoc_Cas3_HD"/>
</dbReference>
<keyword evidence="7" id="KW-0347">Helicase</keyword>
<dbReference type="Proteomes" id="UP000664417">
    <property type="component" value="Unassembled WGS sequence"/>
</dbReference>
<dbReference type="CDD" id="cd17930">
    <property type="entry name" value="DEXHc_cas3"/>
    <property type="match status" value="1"/>
</dbReference>
<evidence type="ECO:0000256" key="7">
    <source>
        <dbReference type="ARBA" id="ARBA00022806"/>
    </source>
</evidence>
<dbReference type="CDD" id="cd09641">
    <property type="entry name" value="Cas3''_I"/>
    <property type="match status" value="1"/>
</dbReference>
<evidence type="ECO:0000256" key="9">
    <source>
        <dbReference type="ARBA" id="ARBA00023118"/>
    </source>
</evidence>
<dbReference type="SUPFAM" id="SSF52540">
    <property type="entry name" value="P-loop containing nucleoside triphosphate hydrolases"/>
    <property type="match status" value="1"/>
</dbReference>
<dbReference type="GO" id="GO:0004518">
    <property type="term" value="F:nuclease activity"/>
    <property type="evidence" value="ECO:0007669"/>
    <property type="project" value="UniProtKB-KW"/>
</dbReference>
<dbReference type="Gene3D" id="3.40.50.300">
    <property type="entry name" value="P-loop containing nucleotide triphosphate hydrolases"/>
    <property type="match status" value="1"/>
</dbReference>
<evidence type="ECO:0000256" key="4">
    <source>
        <dbReference type="ARBA" id="ARBA00022723"/>
    </source>
</evidence>
<keyword evidence="3" id="KW-0540">Nuclease</keyword>
<protein>
    <submittedName>
        <fullName evidence="11">CRISPR-associated helicase Cas3</fullName>
    </submittedName>
</protein>
<dbReference type="GO" id="GO:0046872">
    <property type="term" value="F:metal ion binding"/>
    <property type="evidence" value="ECO:0007669"/>
    <property type="project" value="UniProtKB-KW"/>
</dbReference>
<keyword evidence="5" id="KW-0547">Nucleotide-binding</keyword>
<dbReference type="GO" id="GO:0003723">
    <property type="term" value="F:RNA binding"/>
    <property type="evidence" value="ECO:0007669"/>
    <property type="project" value="TreeGrafter"/>
</dbReference>
<dbReference type="PANTHER" id="PTHR47963">
    <property type="entry name" value="DEAD-BOX ATP-DEPENDENT RNA HELICASE 47, MITOCHONDRIAL"/>
    <property type="match status" value="1"/>
</dbReference>
<evidence type="ECO:0000313" key="12">
    <source>
        <dbReference type="Proteomes" id="UP000664417"/>
    </source>
</evidence>
<evidence type="ECO:0000256" key="5">
    <source>
        <dbReference type="ARBA" id="ARBA00022741"/>
    </source>
</evidence>